<reference evidence="4" key="1">
    <citation type="submission" date="2016-10" db="EMBL/GenBank/DDBJ databases">
        <authorList>
            <person name="Varghese N."/>
            <person name="Submissions S."/>
        </authorList>
    </citation>
    <scope>NUCLEOTIDE SEQUENCE [LARGE SCALE GENOMIC DNA]</scope>
    <source>
        <strain evidence="4">CGMCC 1.10121</strain>
    </source>
</reference>
<organism evidence="3 4">
    <name type="scientific">Halogranum amylolyticum</name>
    <dbReference type="NCBI Taxonomy" id="660520"/>
    <lineage>
        <taxon>Archaea</taxon>
        <taxon>Methanobacteriati</taxon>
        <taxon>Methanobacteriota</taxon>
        <taxon>Stenosarchaea group</taxon>
        <taxon>Halobacteria</taxon>
        <taxon>Halobacteriales</taxon>
        <taxon>Haloferacaceae</taxon>
    </lineage>
</organism>
<sequence>MSGEMPNERRRRIVQLAGLTVGGGLVGATGSASADDATTERDDATGRDGSGEDESADEDGLVTVRSDRDFETTLETIRARIESSPLTLIDTVDHAANAESVGRELPPTMLFVFGNPNVGTQLMQERRTVGIDLPQKLLVWCEDGDVNVTYNDPQYLADRHGIEGNEELLETISNALSTLATGDTSDATDD</sequence>
<protein>
    <submittedName>
        <fullName evidence="3">Uncharacterized conserved protein, DUF302 family</fullName>
    </submittedName>
</protein>
<evidence type="ECO:0000256" key="1">
    <source>
        <dbReference type="SAM" id="MobiDB-lite"/>
    </source>
</evidence>
<dbReference type="InterPro" id="IPR005180">
    <property type="entry name" value="DUF302"/>
</dbReference>
<dbReference type="Pfam" id="PF03625">
    <property type="entry name" value="DUF302"/>
    <property type="match status" value="1"/>
</dbReference>
<dbReference type="InterPro" id="IPR006311">
    <property type="entry name" value="TAT_signal"/>
</dbReference>
<evidence type="ECO:0000259" key="2">
    <source>
        <dbReference type="Pfam" id="PF03625"/>
    </source>
</evidence>
<name>A0A1H8TA63_9EURY</name>
<dbReference type="PANTHER" id="PTHR38342:SF2">
    <property type="entry name" value="INNER MEMBRANE OR EXPORTED"/>
    <property type="match status" value="1"/>
</dbReference>
<dbReference type="AlphaFoldDB" id="A0A1H8TA63"/>
<dbReference type="Proteomes" id="UP000199126">
    <property type="component" value="Unassembled WGS sequence"/>
</dbReference>
<dbReference type="SUPFAM" id="SSF103247">
    <property type="entry name" value="TT1751-like"/>
    <property type="match status" value="1"/>
</dbReference>
<dbReference type="OrthoDB" id="157520at2157"/>
<accession>A0A1H8TA63</accession>
<keyword evidence="4" id="KW-1185">Reference proteome</keyword>
<dbReference type="RefSeq" id="WP_089824927.1">
    <property type="nucleotide sequence ID" value="NZ_FODV01000006.1"/>
</dbReference>
<dbReference type="CDD" id="cd14797">
    <property type="entry name" value="DUF302"/>
    <property type="match status" value="1"/>
</dbReference>
<evidence type="ECO:0000313" key="4">
    <source>
        <dbReference type="Proteomes" id="UP000199126"/>
    </source>
</evidence>
<proteinExistence type="predicted"/>
<dbReference type="InterPro" id="IPR035923">
    <property type="entry name" value="TT1751-like_sf"/>
</dbReference>
<feature type="compositionally biased region" description="Basic and acidic residues" evidence="1">
    <location>
        <begin position="38"/>
        <end position="50"/>
    </location>
</feature>
<feature type="compositionally biased region" description="Acidic residues" evidence="1">
    <location>
        <begin position="51"/>
        <end position="60"/>
    </location>
</feature>
<feature type="region of interest" description="Disordered" evidence="1">
    <location>
        <begin position="23"/>
        <end position="60"/>
    </location>
</feature>
<dbReference type="EMBL" id="FODV01000006">
    <property type="protein sequence ID" value="SEO87695.1"/>
    <property type="molecule type" value="Genomic_DNA"/>
</dbReference>
<feature type="domain" description="DUF302" evidence="2">
    <location>
        <begin position="92"/>
        <end position="153"/>
    </location>
</feature>
<dbReference type="Gene3D" id="3.30.310.70">
    <property type="entry name" value="TT1751-like domain"/>
    <property type="match status" value="1"/>
</dbReference>
<dbReference type="PROSITE" id="PS51318">
    <property type="entry name" value="TAT"/>
    <property type="match status" value="1"/>
</dbReference>
<gene>
    <name evidence="3" type="ORF">SAMN04487948_106115</name>
</gene>
<dbReference type="PANTHER" id="PTHR38342">
    <property type="entry name" value="SLR5037 PROTEIN"/>
    <property type="match status" value="1"/>
</dbReference>
<evidence type="ECO:0000313" key="3">
    <source>
        <dbReference type="EMBL" id="SEO87695.1"/>
    </source>
</evidence>